<feature type="transmembrane region" description="Helical" evidence="1">
    <location>
        <begin position="79"/>
        <end position="99"/>
    </location>
</feature>
<feature type="domain" description="DUF1980" evidence="2">
    <location>
        <begin position="23"/>
        <end position="102"/>
    </location>
</feature>
<keyword evidence="4" id="KW-1185">Reference proteome</keyword>
<keyword evidence="1" id="KW-0472">Membrane</keyword>
<dbReference type="InterPro" id="IPR048493">
    <property type="entry name" value="DUF1980_N"/>
</dbReference>
<organism evidence="3 4">
    <name type="scientific">Streptosporangium algeriense</name>
    <dbReference type="NCBI Taxonomy" id="1682748"/>
    <lineage>
        <taxon>Bacteria</taxon>
        <taxon>Bacillati</taxon>
        <taxon>Actinomycetota</taxon>
        <taxon>Actinomycetes</taxon>
        <taxon>Streptosporangiales</taxon>
        <taxon>Streptosporangiaceae</taxon>
        <taxon>Streptosporangium</taxon>
    </lineage>
</organism>
<gene>
    <name evidence="3" type="ORF">ACFQ08_42055</name>
</gene>
<evidence type="ECO:0000313" key="3">
    <source>
        <dbReference type="EMBL" id="MFD0891174.1"/>
    </source>
</evidence>
<evidence type="ECO:0000256" key="1">
    <source>
        <dbReference type="SAM" id="Phobius"/>
    </source>
</evidence>
<reference evidence="4" key="1">
    <citation type="journal article" date="2019" name="Int. J. Syst. Evol. Microbiol.">
        <title>The Global Catalogue of Microorganisms (GCM) 10K type strain sequencing project: providing services to taxonomists for standard genome sequencing and annotation.</title>
        <authorList>
            <consortium name="The Broad Institute Genomics Platform"/>
            <consortium name="The Broad Institute Genome Sequencing Center for Infectious Disease"/>
            <person name="Wu L."/>
            <person name="Ma J."/>
        </authorList>
    </citation>
    <scope>NUCLEOTIDE SEQUENCE [LARGE SCALE GENOMIC DNA]</scope>
    <source>
        <strain evidence="4">CCUG 62974</strain>
    </source>
</reference>
<sequence>MSRVTQSLVLTLLGGAVLWISGFSTTYLNYVKPGFRPFLVGAGAVLVVLGAAGLFTGRRHDHGHGDGHDHERDHGHGHGVAWLLCLPVFAILLIAPPALGSFAAAQ</sequence>
<dbReference type="Pfam" id="PF09323">
    <property type="entry name" value="DUF1980"/>
    <property type="match status" value="1"/>
</dbReference>
<accession>A0ABW3E7J6</accession>
<feature type="transmembrane region" description="Helical" evidence="1">
    <location>
        <begin position="38"/>
        <end position="58"/>
    </location>
</feature>
<evidence type="ECO:0000259" key="2">
    <source>
        <dbReference type="Pfam" id="PF09323"/>
    </source>
</evidence>
<dbReference type="Proteomes" id="UP001597024">
    <property type="component" value="Unassembled WGS sequence"/>
</dbReference>
<evidence type="ECO:0000313" key="4">
    <source>
        <dbReference type="Proteomes" id="UP001597024"/>
    </source>
</evidence>
<dbReference type="EMBL" id="JBHTHX010002969">
    <property type="protein sequence ID" value="MFD0891174.1"/>
    <property type="molecule type" value="Genomic_DNA"/>
</dbReference>
<name>A0ABW3E7J6_9ACTN</name>
<proteinExistence type="predicted"/>
<protein>
    <submittedName>
        <fullName evidence="3">DUF1980 domain-containing protein</fullName>
    </submittedName>
</protein>
<comment type="caution">
    <text evidence="3">The sequence shown here is derived from an EMBL/GenBank/DDBJ whole genome shotgun (WGS) entry which is preliminary data.</text>
</comment>
<keyword evidence="1" id="KW-0812">Transmembrane</keyword>
<keyword evidence="1" id="KW-1133">Transmembrane helix</keyword>